<reference evidence="2" key="1">
    <citation type="submission" date="2020-10" db="EMBL/GenBank/DDBJ databases">
        <authorList>
            <person name="Gilroy R."/>
        </authorList>
    </citation>
    <scope>NUCLEOTIDE SEQUENCE</scope>
    <source>
        <strain evidence="2">10037</strain>
    </source>
</reference>
<dbReference type="InterPro" id="IPR011990">
    <property type="entry name" value="TPR-like_helical_dom_sf"/>
</dbReference>
<dbReference type="Gene3D" id="1.25.40.10">
    <property type="entry name" value="Tetratricopeptide repeat domain"/>
    <property type="match status" value="1"/>
</dbReference>
<reference evidence="2" key="2">
    <citation type="journal article" date="2021" name="PeerJ">
        <title>Extensive microbial diversity within the chicken gut microbiome revealed by metagenomics and culture.</title>
        <authorList>
            <person name="Gilroy R."/>
            <person name="Ravi A."/>
            <person name="Getino M."/>
            <person name="Pursley I."/>
            <person name="Horton D.L."/>
            <person name="Alikhan N.F."/>
            <person name="Baker D."/>
            <person name="Gharbi K."/>
            <person name="Hall N."/>
            <person name="Watson M."/>
            <person name="Adriaenssens E.M."/>
            <person name="Foster-Nyarko E."/>
            <person name="Jarju S."/>
            <person name="Secka A."/>
            <person name="Antonio M."/>
            <person name="Oren A."/>
            <person name="Chaudhuri R.R."/>
            <person name="La Ragione R."/>
            <person name="Hildebrand F."/>
            <person name="Pallen M.J."/>
        </authorList>
    </citation>
    <scope>NUCLEOTIDE SEQUENCE</scope>
    <source>
        <strain evidence="2">10037</strain>
    </source>
</reference>
<dbReference type="AlphaFoldDB" id="A0A9D9I4N0"/>
<evidence type="ECO:0000256" key="1">
    <source>
        <dbReference type="SAM" id="SignalP"/>
    </source>
</evidence>
<protein>
    <recommendedName>
        <fullName evidence="4">Tetratricopeptide repeat protein</fullName>
    </recommendedName>
</protein>
<dbReference type="EMBL" id="JADIME010000084">
    <property type="protein sequence ID" value="MBO8465906.1"/>
    <property type="molecule type" value="Genomic_DNA"/>
</dbReference>
<evidence type="ECO:0000313" key="2">
    <source>
        <dbReference type="EMBL" id="MBO8465906.1"/>
    </source>
</evidence>
<keyword evidence="1" id="KW-0732">Signal</keyword>
<comment type="caution">
    <text evidence="2">The sequence shown here is derived from an EMBL/GenBank/DDBJ whole genome shotgun (WGS) entry which is preliminary data.</text>
</comment>
<dbReference type="Proteomes" id="UP000823597">
    <property type="component" value="Unassembled WGS sequence"/>
</dbReference>
<evidence type="ECO:0000313" key="3">
    <source>
        <dbReference type="Proteomes" id="UP000823597"/>
    </source>
</evidence>
<evidence type="ECO:0008006" key="4">
    <source>
        <dbReference type="Google" id="ProtNLM"/>
    </source>
</evidence>
<dbReference type="SUPFAM" id="SSF81901">
    <property type="entry name" value="HCP-like"/>
    <property type="match status" value="1"/>
</dbReference>
<organism evidence="2 3">
    <name type="scientific">Candidatus Merdivivens pullistercoris</name>
    <dbReference type="NCBI Taxonomy" id="2840873"/>
    <lineage>
        <taxon>Bacteria</taxon>
        <taxon>Pseudomonadati</taxon>
        <taxon>Bacteroidota</taxon>
        <taxon>Bacteroidia</taxon>
        <taxon>Bacteroidales</taxon>
        <taxon>Muribaculaceae</taxon>
        <taxon>Muribaculaceae incertae sedis</taxon>
        <taxon>Candidatus Merdivivens</taxon>
    </lineage>
</organism>
<gene>
    <name evidence="2" type="ORF">IAB93_07935</name>
</gene>
<sequence length="443" mass="49109">MIKRFFLTIVFAAVLGVAANAQGRYGADSAECVKYLSYYTQYMKMDAIEEAIPRWRKAYELCPPSASQNMLLDGQKIMRTLIAQNSKNAIYKEALIDTLMALHDVRIANYPKYALTATNNKSLDMINYITDNNKLYNGLLENMRYTKAATNSVVFVRLMSVTSDLYAQGLLVADDVMSVFGEISGYMEQAIADAKAKGKSTENLENVLKDVESLFIGSNVANCENLIALFTPRFEENPDDLNLVSNIVLMMSSAENCTDNELFLNAAKSLDQLDPTHSSSYFLYQVYAANGENDLAVEYLQQAIDREDSDAAADANYYMELGTFCYKNNISKAKAVQAAKKAVELDPALAGKAYLLIGSVWGSMDCQGNEIDQRSPLWVAVDYLVKAKRADASLAETVDPMIAQYSKYFPDQAEAFMFNVLDGDSYTVSCGGLTETTTVRTQK</sequence>
<feature type="chain" id="PRO_5039308519" description="Tetratricopeptide repeat protein" evidence="1">
    <location>
        <begin position="22"/>
        <end position="443"/>
    </location>
</feature>
<proteinExistence type="predicted"/>
<name>A0A9D9I4N0_9BACT</name>
<accession>A0A9D9I4N0</accession>
<feature type="signal peptide" evidence="1">
    <location>
        <begin position="1"/>
        <end position="21"/>
    </location>
</feature>